<feature type="transmembrane region" description="Helical" evidence="1">
    <location>
        <begin position="36"/>
        <end position="56"/>
    </location>
</feature>
<dbReference type="AlphaFoldDB" id="A0A1J5QFN8"/>
<sequence>MRGFEQTAFKGARWPSLIAFVAAIAIFWSAKGGKGALGALVGGSIALTFFAIHLLVSRLTRRADPAYVMALAFASYFAKVLALLVFLVAFAGTRSFDHTAFAVTTLGVSVAWLTGEVVAYLRHW</sequence>
<keyword evidence="1" id="KW-0472">Membrane</keyword>
<feature type="transmembrane region" description="Helical" evidence="1">
    <location>
        <begin position="68"/>
        <end position="92"/>
    </location>
</feature>
<organism evidence="2">
    <name type="scientific">mine drainage metagenome</name>
    <dbReference type="NCBI Taxonomy" id="410659"/>
    <lineage>
        <taxon>unclassified sequences</taxon>
        <taxon>metagenomes</taxon>
        <taxon>ecological metagenomes</taxon>
    </lineage>
</organism>
<evidence type="ECO:0008006" key="3">
    <source>
        <dbReference type="Google" id="ProtNLM"/>
    </source>
</evidence>
<accession>A0A1J5QFN8</accession>
<feature type="transmembrane region" description="Helical" evidence="1">
    <location>
        <begin position="12"/>
        <end position="30"/>
    </location>
</feature>
<evidence type="ECO:0000256" key="1">
    <source>
        <dbReference type="SAM" id="Phobius"/>
    </source>
</evidence>
<gene>
    <name evidence="2" type="ORF">GALL_419840</name>
</gene>
<evidence type="ECO:0000313" key="2">
    <source>
        <dbReference type="EMBL" id="OIQ76339.1"/>
    </source>
</evidence>
<dbReference type="EMBL" id="MLJW01001896">
    <property type="protein sequence ID" value="OIQ76339.1"/>
    <property type="molecule type" value="Genomic_DNA"/>
</dbReference>
<proteinExistence type="predicted"/>
<keyword evidence="1" id="KW-1133">Transmembrane helix</keyword>
<name>A0A1J5QFN8_9ZZZZ</name>
<comment type="caution">
    <text evidence="2">The sequence shown here is derived from an EMBL/GenBank/DDBJ whole genome shotgun (WGS) entry which is preliminary data.</text>
</comment>
<reference evidence="2" key="1">
    <citation type="submission" date="2016-10" db="EMBL/GenBank/DDBJ databases">
        <title>Sequence of Gallionella enrichment culture.</title>
        <authorList>
            <person name="Poehlein A."/>
            <person name="Muehling M."/>
            <person name="Daniel R."/>
        </authorList>
    </citation>
    <scope>NUCLEOTIDE SEQUENCE</scope>
</reference>
<feature type="transmembrane region" description="Helical" evidence="1">
    <location>
        <begin position="98"/>
        <end position="121"/>
    </location>
</feature>
<protein>
    <recommendedName>
        <fullName evidence="3">ATP synthase protein I</fullName>
    </recommendedName>
</protein>
<keyword evidence="1" id="KW-0812">Transmembrane</keyword>